<dbReference type="HOGENOM" id="CLU_052345_0_0_9"/>
<dbReference type="AlphaFoldDB" id="H6LBA6"/>
<gene>
    <name evidence="5" type="ordered locus">Awo_c08670</name>
</gene>
<dbReference type="Pfam" id="PF12833">
    <property type="entry name" value="HTH_18"/>
    <property type="match status" value="1"/>
</dbReference>
<dbReference type="InterPro" id="IPR020449">
    <property type="entry name" value="Tscrpt_reg_AraC-type_HTH"/>
</dbReference>
<dbReference type="PANTHER" id="PTHR47893:SF1">
    <property type="entry name" value="REGULATORY PROTEIN PCHR"/>
    <property type="match status" value="1"/>
</dbReference>
<protein>
    <submittedName>
        <fullName evidence="5">Transcriptional regulator AraC family</fullName>
    </submittedName>
</protein>
<feature type="domain" description="HTH araC/xylS-type" evidence="4">
    <location>
        <begin position="219"/>
        <end position="317"/>
    </location>
</feature>
<dbReference type="InterPro" id="IPR018060">
    <property type="entry name" value="HTH_AraC"/>
</dbReference>
<keyword evidence="6" id="KW-1185">Reference proteome</keyword>
<dbReference type="STRING" id="931626.Awo_c08670"/>
<evidence type="ECO:0000256" key="1">
    <source>
        <dbReference type="ARBA" id="ARBA00023015"/>
    </source>
</evidence>
<dbReference type="PROSITE" id="PS01124">
    <property type="entry name" value="HTH_ARAC_FAMILY_2"/>
    <property type="match status" value="1"/>
</dbReference>
<dbReference type="GO" id="GO:0043565">
    <property type="term" value="F:sequence-specific DNA binding"/>
    <property type="evidence" value="ECO:0007669"/>
    <property type="project" value="InterPro"/>
</dbReference>
<keyword evidence="2" id="KW-0238">DNA-binding</keyword>
<dbReference type="EMBL" id="CP002987">
    <property type="protein sequence ID" value="AFA47658.1"/>
    <property type="molecule type" value="Genomic_DNA"/>
</dbReference>
<dbReference type="eggNOG" id="COG2207">
    <property type="taxonomic scope" value="Bacteria"/>
</dbReference>
<accession>H6LBA6</accession>
<sequence length="328" mass="37901">MGFLAENLKQCCTNIKITKIDDYCTAFEFIGENGRGTMTSYEIFPGIELIYNDFNMGDCFNNRYPQNQIMEINHCSQGRFETEFQDGSFVYLKEGDFSVNMLGRSTKNSCFPLERYHGISVLVDLEVAKTFSNYLIEDIAIDLYKIRDRLCYRGQCFIMRTTAAINHIFSELYTVPEEIKQSYFKLKILELFLFLTTVDVSQNYQEPQYFNRAQVECVKQIKRYLICHLDQQFTLNELSQKFDISLTAMKTCFKGVYGTTIFSFVRSYRMQIAAEMLLKGKENITEIAGKVGYCNASKFAAAFKKELTVSPTQYKKNCLIGAGTIRLE</sequence>
<dbReference type="InterPro" id="IPR009057">
    <property type="entry name" value="Homeodomain-like_sf"/>
</dbReference>
<dbReference type="SUPFAM" id="SSF46689">
    <property type="entry name" value="Homeodomain-like"/>
    <property type="match status" value="1"/>
</dbReference>
<evidence type="ECO:0000313" key="5">
    <source>
        <dbReference type="EMBL" id="AFA47658.1"/>
    </source>
</evidence>
<dbReference type="GO" id="GO:0003700">
    <property type="term" value="F:DNA-binding transcription factor activity"/>
    <property type="evidence" value="ECO:0007669"/>
    <property type="project" value="InterPro"/>
</dbReference>
<dbReference type="PANTHER" id="PTHR47893">
    <property type="entry name" value="REGULATORY PROTEIN PCHR"/>
    <property type="match status" value="1"/>
</dbReference>
<evidence type="ECO:0000313" key="6">
    <source>
        <dbReference type="Proteomes" id="UP000007177"/>
    </source>
</evidence>
<reference evidence="5 6" key="2">
    <citation type="journal article" date="2012" name="PLoS ONE">
        <title>An ancient pathway combining carbon dioxide fixation with the generation and utilization of a sodium ion gradient for ATP synthesis.</title>
        <authorList>
            <person name="Poehlein A."/>
            <person name="Schmidt S."/>
            <person name="Kaster A.K."/>
            <person name="Goenrich M."/>
            <person name="Vollmers J."/>
            <person name="Thurmer A."/>
            <person name="Bertsch J."/>
            <person name="Schuchmann K."/>
            <person name="Voigt B."/>
            <person name="Hecker M."/>
            <person name="Daniel R."/>
            <person name="Thauer R.K."/>
            <person name="Gottschalk G."/>
            <person name="Muller V."/>
        </authorList>
    </citation>
    <scope>NUCLEOTIDE SEQUENCE [LARGE SCALE GENOMIC DNA]</scope>
    <source>
        <strain evidence="6">ATCC 29683 / DSM 1030 / JCM 2381 / KCTC 1655 / WB1</strain>
    </source>
</reference>
<dbReference type="KEGG" id="awo:Awo_c08670"/>
<name>H6LBA6_ACEWD</name>
<dbReference type="Proteomes" id="UP000007177">
    <property type="component" value="Chromosome"/>
</dbReference>
<dbReference type="RefSeq" id="WP_014355261.1">
    <property type="nucleotide sequence ID" value="NC_016894.1"/>
</dbReference>
<reference evidence="6" key="1">
    <citation type="submission" date="2011-07" db="EMBL/GenBank/DDBJ databases">
        <title>Complete genome sequence of Acetobacterium woodii.</title>
        <authorList>
            <person name="Poehlein A."/>
            <person name="Schmidt S."/>
            <person name="Kaster A.-K."/>
            <person name="Goenrich M."/>
            <person name="Vollmers J."/>
            <person name="Thuermer A."/>
            <person name="Gottschalk G."/>
            <person name="Thauer R.K."/>
            <person name="Daniel R."/>
            <person name="Mueller V."/>
        </authorList>
    </citation>
    <scope>NUCLEOTIDE SEQUENCE [LARGE SCALE GENOMIC DNA]</scope>
    <source>
        <strain evidence="6">ATCC 29683 / DSM 1030 / JCM 2381 / KCTC 1655 / WB1</strain>
    </source>
</reference>
<dbReference type="Gene3D" id="1.10.10.60">
    <property type="entry name" value="Homeodomain-like"/>
    <property type="match status" value="1"/>
</dbReference>
<dbReference type="SMART" id="SM00342">
    <property type="entry name" value="HTH_ARAC"/>
    <property type="match status" value="1"/>
</dbReference>
<keyword evidence="1" id="KW-0805">Transcription regulation</keyword>
<evidence type="ECO:0000256" key="3">
    <source>
        <dbReference type="ARBA" id="ARBA00023163"/>
    </source>
</evidence>
<proteinExistence type="predicted"/>
<evidence type="ECO:0000259" key="4">
    <source>
        <dbReference type="PROSITE" id="PS01124"/>
    </source>
</evidence>
<evidence type="ECO:0000256" key="2">
    <source>
        <dbReference type="ARBA" id="ARBA00023125"/>
    </source>
</evidence>
<dbReference type="InterPro" id="IPR053142">
    <property type="entry name" value="PchR_regulatory_protein"/>
</dbReference>
<dbReference type="OrthoDB" id="9772607at2"/>
<keyword evidence="3" id="KW-0804">Transcription</keyword>
<dbReference type="PRINTS" id="PR00032">
    <property type="entry name" value="HTHARAC"/>
</dbReference>
<organism evidence="5 6">
    <name type="scientific">Acetobacterium woodii (strain ATCC 29683 / DSM 1030 / JCM 2381 / KCTC 1655 / WB1)</name>
    <dbReference type="NCBI Taxonomy" id="931626"/>
    <lineage>
        <taxon>Bacteria</taxon>
        <taxon>Bacillati</taxon>
        <taxon>Bacillota</taxon>
        <taxon>Clostridia</taxon>
        <taxon>Eubacteriales</taxon>
        <taxon>Eubacteriaceae</taxon>
        <taxon>Acetobacterium</taxon>
    </lineage>
</organism>